<name>A0AB37ZXG4_9LACT</name>
<gene>
    <name evidence="1" type="ORF">SAMN04488525_101733</name>
</gene>
<organism evidence="1 2">
    <name type="scientific">Trichococcus collinsii</name>
    <dbReference type="NCBI Taxonomy" id="157076"/>
    <lineage>
        <taxon>Bacteria</taxon>
        <taxon>Bacillati</taxon>
        <taxon>Bacillota</taxon>
        <taxon>Bacilli</taxon>
        <taxon>Lactobacillales</taxon>
        <taxon>Carnobacteriaceae</taxon>
        <taxon>Trichococcus</taxon>
    </lineage>
</organism>
<dbReference type="Pfam" id="PF14058">
    <property type="entry name" value="PcfK"/>
    <property type="match status" value="1"/>
</dbReference>
<dbReference type="Proteomes" id="UP000199042">
    <property type="component" value="Unassembled WGS sequence"/>
</dbReference>
<dbReference type="RefSeq" id="WP_086986790.1">
    <property type="nucleotide sequence ID" value="NZ_FJNA01000002.1"/>
</dbReference>
<keyword evidence="2" id="KW-1185">Reference proteome</keyword>
<evidence type="ECO:0000313" key="2">
    <source>
        <dbReference type="Proteomes" id="UP000199042"/>
    </source>
</evidence>
<dbReference type="AlphaFoldDB" id="A0AB37ZXG4"/>
<sequence>MPNIKTQAHAKMLQEMNGEHSGAEDAIHNWLCDQDDETLLQGILKEGSTIKGAMKYCVSQAEKQKTGNAAMVDDQTVFSWVRKYFVSDDQVEVENTPAVVTVAAKSAPKVKVESKRKETPKKTEELEQLSLLDFL</sequence>
<protein>
    <submittedName>
        <fullName evidence="1">PcfK-like protein</fullName>
    </submittedName>
</protein>
<reference evidence="1 2" key="1">
    <citation type="submission" date="2016-10" db="EMBL/GenBank/DDBJ databases">
        <authorList>
            <person name="Varghese N."/>
            <person name="Submissions S."/>
        </authorList>
    </citation>
    <scope>NUCLEOTIDE SEQUENCE [LARGE SCALE GENOMIC DNA]</scope>
    <source>
        <strain evidence="1 2">DSM 14526</strain>
    </source>
</reference>
<dbReference type="EMBL" id="FNQH01000001">
    <property type="protein sequence ID" value="SDZ96264.1"/>
    <property type="molecule type" value="Genomic_DNA"/>
</dbReference>
<proteinExistence type="predicted"/>
<evidence type="ECO:0000313" key="1">
    <source>
        <dbReference type="EMBL" id="SDZ96264.1"/>
    </source>
</evidence>
<dbReference type="InterPro" id="IPR025624">
    <property type="entry name" value="PcfK"/>
</dbReference>
<comment type="caution">
    <text evidence="1">The sequence shown here is derived from an EMBL/GenBank/DDBJ whole genome shotgun (WGS) entry which is preliminary data.</text>
</comment>
<accession>A0AB37ZXG4</accession>